<dbReference type="OrthoDB" id="5989041at2759"/>
<dbReference type="Proteomes" id="UP001163046">
    <property type="component" value="Unassembled WGS sequence"/>
</dbReference>
<proteinExistence type="predicted"/>
<name>A0A9X0D8S6_9CNID</name>
<evidence type="ECO:0000313" key="2">
    <source>
        <dbReference type="Proteomes" id="UP001163046"/>
    </source>
</evidence>
<evidence type="ECO:0000313" key="1">
    <source>
        <dbReference type="EMBL" id="KAJ7389099.1"/>
    </source>
</evidence>
<reference evidence="1" key="1">
    <citation type="submission" date="2023-01" db="EMBL/GenBank/DDBJ databases">
        <title>Genome assembly of the deep-sea coral Lophelia pertusa.</title>
        <authorList>
            <person name="Herrera S."/>
            <person name="Cordes E."/>
        </authorList>
    </citation>
    <scope>NUCLEOTIDE SEQUENCE</scope>
    <source>
        <strain evidence="1">USNM1676648</strain>
        <tissue evidence="1">Polyp</tissue>
    </source>
</reference>
<dbReference type="AlphaFoldDB" id="A0A9X0D8S6"/>
<sequence length="352" mass="39698">MHREANTSDKDALLIKNHFDRADFLNMSSDIDLDLEYSDFAFINKSNGMVTESHAYFSEQLNFGEQIHFEGDIHKGRLQVLLKQVKGRQTLRCPAYSTITQPNSSAIPLKRSRRASNVVRESWSEVGSLPLRVEHSFTVFKKKVIGINVKGTGTVWVEDGDAMEVGVSFDLTIGSIKMPRIFSQRYQKNQLQDGKGTRTGHEWSKGITISIPVFILRVGVDFSLNFQVNNQLSFPADGNTVDPVKLAVEIEPFAEVTASIEAYASAYIIRGGVYGDGTIVRVSLPVTLSYQAGRSRGKKWCVALFFSPDCAGVECWHFLSVWDWWDWDWGKRRTIKKFGKSKAIEKDWQGAI</sequence>
<dbReference type="EMBL" id="MU825440">
    <property type="protein sequence ID" value="KAJ7389099.1"/>
    <property type="molecule type" value="Genomic_DNA"/>
</dbReference>
<gene>
    <name evidence="1" type="ORF">OS493_033419</name>
</gene>
<protein>
    <submittedName>
        <fullName evidence="1">Uncharacterized protein</fullName>
    </submittedName>
</protein>
<comment type="caution">
    <text evidence="1">The sequence shown here is derived from an EMBL/GenBank/DDBJ whole genome shotgun (WGS) entry which is preliminary data.</text>
</comment>
<keyword evidence="2" id="KW-1185">Reference proteome</keyword>
<organism evidence="1 2">
    <name type="scientific">Desmophyllum pertusum</name>
    <dbReference type="NCBI Taxonomy" id="174260"/>
    <lineage>
        <taxon>Eukaryota</taxon>
        <taxon>Metazoa</taxon>
        <taxon>Cnidaria</taxon>
        <taxon>Anthozoa</taxon>
        <taxon>Hexacorallia</taxon>
        <taxon>Scleractinia</taxon>
        <taxon>Caryophylliina</taxon>
        <taxon>Caryophylliidae</taxon>
        <taxon>Desmophyllum</taxon>
    </lineage>
</organism>
<accession>A0A9X0D8S6</accession>